<name>A0A1M5CXV9_9CLOT</name>
<evidence type="ECO:0000313" key="2">
    <source>
        <dbReference type="EMBL" id="SHF59494.1"/>
    </source>
</evidence>
<proteinExistence type="predicted"/>
<gene>
    <name evidence="2" type="ORF">SAMN02745158_04335</name>
</gene>
<keyword evidence="3" id="KW-1185">Reference proteome</keyword>
<dbReference type="EMBL" id="FQVI01000049">
    <property type="protein sequence ID" value="SHF59494.1"/>
    <property type="molecule type" value="Genomic_DNA"/>
</dbReference>
<dbReference type="RefSeq" id="WP_072854842.1">
    <property type="nucleotide sequence ID" value="NZ_FQVI01000049.1"/>
</dbReference>
<evidence type="ECO:0000313" key="3">
    <source>
        <dbReference type="Proteomes" id="UP000184245"/>
    </source>
</evidence>
<protein>
    <recommendedName>
        <fullName evidence="1">Ig-like domain-containing protein</fullName>
    </recommendedName>
</protein>
<evidence type="ECO:0000259" key="1">
    <source>
        <dbReference type="Pfam" id="PF13754"/>
    </source>
</evidence>
<dbReference type="STRING" id="1122155.SAMN02745158_04335"/>
<dbReference type="Proteomes" id="UP000184245">
    <property type="component" value="Unassembled WGS sequence"/>
</dbReference>
<sequence>MAVKEVRGKADDIDLIFTQNLEGLWETTVPFDSNQRWKYVVELYAVDYAGNGSYMTTVLFLFDPAALCWHMVPLESYYAEALPAVYTLTALEGYCTVAAISLYTAQSVSERYTLEEVYPCRLGGAYG</sequence>
<accession>A0A1M5CXV9</accession>
<dbReference type="Pfam" id="PF13754">
    <property type="entry name" value="Big_3_4"/>
    <property type="match status" value="1"/>
</dbReference>
<organism evidence="2 3">
    <name type="scientific">Lactonifactor longoviformis DSM 17459</name>
    <dbReference type="NCBI Taxonomy" id="1122155"/>
    <lineage>
        <taxon>Bacteria</taxon>
        <taxon>Bacillati</taxon>
        <taxon>Bacillota</taxon>
        <taxon>Clostridia</taxon>
        <taxon>Eubacteriales</taxon>
        <taxon>Clostridiaceae</taxon>
        <taxon>Lactonifactor</taxon>
    </lineage>
</organism>
<reference evidence="2 3" key="1">
    <citation type="submission" date="2016-11" db="EMBL/GenBank/DDBJ databases">
        <authorList>
            <person name="Jaros S."/>
            <person name="Januszkiewicz K."/>
            <person name="Wedrychowicz H."/>
        </authorList>
    </citation>
    <scope>NUCLEOTIDE SEQUENCE [LARGE SCALE GENOMIC DNA]</scope>
    <source>
        <strain evidence="2 3">DSM 17459</strain>
    </source>
</reference>
<dbReference type="InterPro" id="IPR022038">
    <property type="entry name" value="Ig-like_bact"/>
</dbReference>
<dbReference type="AlphaFoldDB" id="A0A1M5CXV9"/>
<dbReference type="OrthoDB" id="2064471at2"/>
<feature type="domain" description="Ig-like" evidence="1">
    <location>
        <begin position="3"/>
        <end position="82"/>
    </location>
</feature>